<protein>
    <recommendedName>
        <fullName evidence="1">SecDF P1 head subdomain domain-containing protein</fullName>
    </recommendedName>
</protein>
<evidence type="ECO:0000313" key="3">
    <source>
        <dbReference type="Proteomes" id="UP001499951"/>
    </source>
</evidence>
<dbReference type="Gene3D" id="3.30.1360.200">
    <property type="match status" value="1"/>
</dbReference>
<accession>A0ABP3PUH7</accession>
<dbReference type="InterPro" id="IPR054384">
    <property type="entry name" value="SecDF_P1_head"/>
</dbReference>
<feature type="domain" description="SecDF P1 head subdomain" evidence="1">
    <location>
        <begin position="18"/>
        <end position="115"/>
    </location>
</feature>
<dbReference type="EMBL" id="BAAADD010000006">
    <property type="protein sequence ID" value="GAA0574136.1"/>
    <property type="molecule type" value="Genomic_DNA"/>
</dbReference>
<dbReference type="RefSeq" id="WP_166935879.1">
    <property type="nucleotide sequence ID" value="NZ_BAAADD010000006.1"/>
</dbReference>
<keyword evidence="3" id="KW-1185">Reference proteome</keyword>
<evidence type="ECO:0000259" key="1">
    <source>
        <dbReference type="Pfam" id="PF22599"/>
    </source>
</evidence>
<gene>
    <name evidence="2" type="ORF">GCM10008942_23560</name>
</gene>
<reference evidence="3" key="1">
    <citation type="journal article" date="2019" name="Int. J. Syst. Evol. Microbiol.">
        <title>The Global Catalogue of Microorganisms (GCM) 10K type strain sequencing project: providing services to taxonomists for standard genome sequencing and annotation.</title>
        <authorList>
            <consortium name="The Broad Institute Genomics Platform"/>
            <consortium name="The Broad Institute Genome Sequencing Center for Infectious Disease"/>
            <person name="Wu L."/>
            <person name="Ma J."/>
        </authorList>
    </citation>
    <scope>NUCLEOTIDE SEQUENCE [LARGE SCALE GENOMIC DNA]</scope>
    <source>
        <strain evidence="3">JCM 15089</strain>
    </source>
</reference>
<name>A0ABP3PUH7_9PROT</name>
<comment type="caution">
    <text evidence="2">The sequence shown here is derived from an EMBL/GenBank/DDBJ whole genome shotgun (WGS) entry which is preliminary data.</text>
</comment>
<sequence>MEFVVVDDHGPRTIAEPNGKVLHLKAAPLLTMRDFTGANVTLTENQIVLNVDLDRDGAQRIRQFSKNNVGTKIAFIADGEVIKTAKILDPIQFDGFLVGPLERAKADALADAINKNAGRAACKPE</sequence>
<organism evidence="2 3">
    <name type="scientific">Rhizomicrobium electricum</name>
    <dbReference type="NCBI Taxonomy" id="480070"/>
    <lineage>
        <taxon>Bacteria</taxon>
        <taxon>Pseudomonadati</taxon>
        <taxon>Pseudomonadota</taxon>
        <taxon>Alphaproteobacteria</taxon>
        <taxon>Micropepsales</taxon>
        <taxon>Micropepsaceae</taxon>
        <taxon>Rhizomicrobium</taxon>
    </lineage>
</organism>
<dbReference type="Pfam" id="PF22599">
    <property type="entry name" value="SecDF_P1_head"/>
    <property type="match status" value="1"/>
</dbReference>
<dbReference type="Proteomes" id="UP001499951">
    <property type="component" value="Unassembled WGS sequence"/>
</dbReference>
<proteinExistence type="predicted"/>
<evidence type="ECO:0000313" key="2">
    <source>
        <dbReference type="EMBL" id="GAA0574136.1"/>
    </source>
</evidence>